<evidence type="ECO:0000256" key="3">
    <source>
        <dbReference type="ARBA" id="ARBA00022448"/>
    </source>
</evidence>
<reference evidence="6 7" key="1">
    <citation type="submission" date="2016-06" db="EMBL/GenBank/DDBJ databases">
        <title>Genome sequence of Oerskovia enterophila DSM 43852.</title>
        <authorList>
            <person name="Poehlein A."/>
            <person name="Jag V."/>
            <person name="Bengelsdorf F.R."/>
            <person name="Daniel R."/>
            <person name="Duerre P."/>
        </authorList>
    </citation>
    <scope>NUCLEOTIDE SEQUENCE [LARGE SCALE GENOMIC DNA]</scope>
    <source>
        <strain evidence="6 7">DSM 43852</strain>
    </source>
</reference>
<evidence type="ECO:0000259" key="5">
    <source>
        <dbReference type="Pfam" id="PF01497"/>
    </source>
</evidence>
<keyword evidence="3" id="KW-0813">Transport</keyword>
<comment type="caution">
    <text evidence="6">The sequence shown here is derived from an EMBL/GenBank/DDBJ whole genome shotgun (WGS) entry which is preliminary data.</text>
</comment>
<dbReference type="PANTHER" id="PTHR30532:SF24">
    <property type="entry name" value="FERRIC ENTEROBACTIN-BINDING PERIPLASMIC PROTEIN FEPB"/>
    <property type="match status" value="1"/>
</dbReference>
<evidence type="ECO:0000313" key="7">
    <source>
        <dbReference type="Proteomes" id="UP000093412"/>
    </source>
</evidence>
<comment type="similarity">
    <text evidence="2">Belongs to the bacterial solute-binding protein 8 family.</text>
</comment>
<feature type="domain" description="Fe/B12 periplasmic-binding" evidence="5">
    <location>
        <begin position="120"/>
        <end position="313"/>
    </location>
</feature>
<evidence type="ECO:0000256" key="1">
    <source>
        <dbReference type="ARBA" id="ARBA00004196"/>
    </source>
</evidence>
<accession>A0ABX2XZ30</accession>
<keyword evidence="7" id="KW-1185">Reference proteome</keyword>
<protein>
    <submittedName>
        <fullName evidence="6">Corrinoid ABC transporter substrate-binding protein</fullName>
    </submittedName>
</protein>
<dbReference type="EMBL" id="MAQA01000074">
    <property type="protein sequence ID" value="OCI29476.1"/>
    <property type="molecule type" value="Genomic_DNA"/>
</dbReference>
<dbReference type="InterPro" id="IPR051313">
    <property type="entry name" value="Bact_iron-sidero_bind"/>
</dbReference>
<dbReference type="PANTHER" id="PTHR30532">
    <property type="entry name" value="IRON III DICITRATE-BINDING PERIPLASMIC PROTEIN"/>
    <property type="match status" value="1"/>
</dbReference>
<dbReference type="InterPro" id="IPR002491">
    <property type="entry name" value="ABC_transptr_periplasmic_BD"/>
</dbReference>
<sequence length="345" mass="35748">MTVTAPPPSSPRSALRRRRTTATWATAVGTALLLAACSSGTDAGSSAPAGGTPADAAAWSYTDARGTTVSLDEVPDRIIATADTAPVLLEYGIRPVGIIGFSRLSEEDLAAFDLEGIEPISETDTDISLEKVLAADADLVLDIWSSYNGGNFGSVWGDDIERVESVVPMVGINITDGAARTLADFQEVALSLGGSETAAVYAQESAELAELSEKVQAVAATKTDVAVAYAIPLETSVDYAVPTWTPLGSTLVDLGVTFAELDSEDGFWASASWEEPGAYPADLILVPSTWADAPQLATPTFTALPAVASGQLAQVELRTGYSLTGITSQLEAFLAAYEPAAHVTG</sequence>
<organism evidence="6 7">
    <name type="scientific">Oerskovia enterophila</name>
    <dbReference type="NCBI Taxonomy" id="43678"/>
    <lineage>
        <taxon>Bacteria</taxon>
        <taxon>Bacillati</taxon>
        <taxon>Actinomycetota</taxon>
        <taxon>Actinomycetes</taxon>
        <taxon>Micrococcales</taxon>
        <taxon>Cellulomonadaceae</taxon>
        <taxon>Oerskovia</taxon>
    </lineage>
</organism>
<evidence type="ECO:0000256" key="2">
    <source>
        <dbReference type="ARBA" id="ARBA00008814"/>
    </source>
</evidence>
<name>A0ABX2XZ30_9CELL</name>
<dbReference type="Gene3D" id="3.40.50.1980">
    <property type="entry name" value="Nitrogenase molybdenum iron protein domain"/>
    <property type="match status" value="2"/>
</dbReference>
<gene>
    <name evidence="6" type="ORF">OERS_38430</name>
</gene>
<keyword evidence="4" id="KW-0732">Signal</keyword>
<comment type="subcellular location">
    <subcellularLocation>
        <location evidence="1">Cell envelope</location>
    </subcellularLocation>
</comment>
<proteinExistence type="inferred from homology"/>
<dbReference type="Proteomes" id="UP000093412">
    <property type="component" value="Unassembled WGS sequence"/>
</dbReference>
<evidence type="ECO:0000313" key="6">
    <source>
        <dbReference type="EMBL" id="OCI29476.1"/>
    </source>
</evidence>
<dbReference type="RefSeq" id="WP_083201617.1">
    <property type="nucleotide sequence ID" value="NZ_MAQA01000074.1"/>
</dbReference>
<dbReference type="SUPFAM" id="SSF53807">
    <property type="entry name" value="Helical backbone' metal receptor"/>
    <property type="match status" value="1"/>
</dbReference>
<dbReference type="Pfam" id="PF01497">
    <property type="entry name" value="Peripla_BP_2"/>
    <property type="match status" value="1"/>
</dbReference>
<evidence type="ECO:0000256" key="4">
    <source>
        <dbReference type="ARBA" id="ARBA00022729"/>
    </source>
</evidence>